<sequence>MKAHELEFVICRKVDEIIAAHGHAYVGFDIFDTLIGRTIPKEIELTFKCRRLAKKLLGSEERHAEIFGAYERAYHASCQRNTQIGLDYEVLTPDLFRAWVAELKLLDLTIDEEQLYAELEAAEFSVCVALPYARRLLDKLKKKKATLFFLSDMYMGKRVVEPLLKFNNLFDYFDFGHVSSDVGQLKRTGSLFKRLLEDKQWDPARIVFIGDDQHADVHEPAKLGFQSIHYFVDDVEAERADLRAHFDRAQADAAFLPAALYRALCGFKFQSHSVEDVSVSKYLGPFFANFAHRIEETIAELGVHHVLFAAREGLFLRKVVEGLRDQTAQRQPSRTATFHYFPSSRLTSLQFGLSEKGIGLREMVGAISNGGNTLRHLLSFLSASEEELDQIAQGAGISSPDQVLHSPLWDWSPFQRVVDLVNESEALARLRKEGDRFESFMQQQGILDGTTKLFIDLGWSAQIQENLSTGLDQRAYPDRLVGLYAGTTLKAHWKVTPRNSVRWHFADIDNRSALPHPILWYPHILENLSRSPHGSCIGFDEDDEGIVRPVTKVKRDPQEERDDLLISKIQTSILGYTARYGALCEAYGLSASAFRELIIQLMFKFLVFPDKEVARLYSSVSNVSDFGSDEVLRSAAIDGVVGVDDDAVEHIAGRALWPQAVTAASLGASAALKRAMTIERHRWPKPDRPFASGMTQFNSMPFEADQIKISKSPMKTAAYVQYEGWVSSIWERAQANAIVYSAMEFRLEAADLPTHFLTEAEFSEIQEIDRQICSGQFFDETPLPLIADHAAPDTLKVEPPAKHKRFIAALSALIGMQNQQGSAKLEAAEQLNRERLAAIRSMENLIKERDAAIEAMTKMIDERWNAMQNMELMIRERDETIVAMKAMIDERWDAMQEMGRLIAERDAMIERLSEDTLSRQ</sequence>
<name>A0A1Q9AXZ1_9HYPH</name>
<dbReference type="Pfam" id="PF00702">
    <property type="entry name" value="Hydrolase"/>
    <property type="match status" value="1"/>
</dbReference>
<organism evidence="2 3">
    <name type="scientific">Xaviernesmea oryzae</name>
    <dbReference type="NCBI Taxonomy" id="464029"/>
    <lineage>
        <taxon>Bacteria</taxon>
        <taxon>Pseudomonadati</taxon>
        <taxon>Pseudomonadota</taxon>
        <taxon>Alphaproteobacteria</taxon>
        <taxon>Hyphomicrobiales</taxon>
        <taxon>Rhizobiaceae</taxon>
        <taxon>Rhizobium/Agrobacterium group</taxon>
        <taxon>Xaviernesmea</taxon>
    </lineage>
</organism>
<dbReference type="OrthoDB" id="9816564at2"/>
<dbReference type="RefSeq" id="WP_075627316.1">
    <property type="nucleotide sequence ID" value="NZ_FOAM01000001.1"/>
</dbReference>
<evidence type="ECO:0000256" key="1">
    <source>
        <dbReference type="SAM" id="Coils"/>
    </source>
</evidence>
<feature type="coiled-coil region" evidence="1">
    <location>
        <begin position="828"/>
        <end position="862"/>
    </location>
</feature>
<dbReference type="Gene3D" id="1.10.150.400">
    <property type="match status" value="1"/>
</dbReference>
<reference evidence="2 3" key="1">
    <citation type="submission" date="2016-09" db="EMBL/GenBank/DDBJ databases">
        <title>Rhizobium sp. nov., a novel species isolated from the rice rhizosphere.</title>
        <authorList>
            <person name="Zhao J."/>
            <person name="Zhang X."/>
        </authorList>
    </citation>
    <scope>NUCLEOTIDE SEQUENCE [LARGE SCALE GENOMIC DNA]</scope>
    <source>
        <strain evidence="2 3">1.7048</strain>
    </source>
</reference>
<dbReference type="Gene3D" id="3.40.50.1000">
    <property type="entry name" value="HAD superfamily/HAD-like"/>
    <property type="match status" value="1"/>
</dbReference>
<dbReference type="InterPro" id="IPR036412">
    <property type="entry name" value="HAD-like_sf"/>
</dbReference>
<dbReference type="InterPro" id="IPR023214">
    <property type="entry name" value="HAD_sf"/>
</dbReference>
<accession>A0A1Q9AXZ1</accession>
<comment type="caution">
    <text evidence="2">The sequence shown here is derived from an EMBL/GenBank/DDBJ whole genome shotgun (WGS) entry which is preliminary data.</text>
</comment>
<dbReference type="EMBL" id="MKIP01000037">
    <property type="protein sequence ID" value="OLP60300.1"/>
    <property type="molecule type" value="Genomic_DNA"/>
</dbReference>
<protein>
    <submittedName>
        <fullName evidence="2">Uncharacterized protein</fullName>
    </submittedName>
</protein>
<gene>
    <name evidence="2" type="ORF">BJF93_15185</name>
</gene>
<dbReference type="SUPFAM" id="SSF56784">
    <property type="entry name" value="HAD-like"/>
    <property type="match status" value="1"/>
</dbReference>
<dbReference type="Proteomes" id="UP000186364">
    <property type="component" value="Unassembled WGS sequence"/>
</dbReference>
<dbReference type="AlphaFoldDB" id="A0A1Q9AXZ1"/>
<evidence type="ECO:0000313" key="2">
    <source>
        <dbReference type="EMBL" id="OLP60300.1"/>
    </source>
</evidence>
<keyword evidence="1" id="KW-0175">Coiled coil</keyword>
<proteinExistence type="predicted"/>
<evidence type="ECO:0000313" key="3">
    <source>
        <dbReference type="Proteomes" id="UP000186364"/>
    </source>
</evidence>
<keyword evidence="3" id="KW-1185">Reference proteome</keyword>